<accession>A0A6C2C5M9</accession>
<organism evidence="1 2">
    <name type="scientific">Zoogloea oleivorans</name>
    <dbReference type="NCBI Taxonomy" id="1552750"/>
    <lineage>
        <taxon>Bacteria</taxon>
        <taxon>Pseudomonadati</taxon>
        <taxon>Pseudomonadota</taxon>
        <taxon>Betaproteobacteria</taxon>
        <taxon>Rhodocyclales</taxon>
        <taxon>Zoogloeaceae</taxon>
        <taxon>Zoogloea</taxon>
    </lineage>
</organism>
<evidence type="ECO:0000313" key="2">
    <source>
        <dbReference type="Proteomes" id="UP000389128"/>
    </source>
</evidence>
<protein>
    <recommendedName>
        <fullName evidence="3">Phage late control D family protein</fullName>
    </recommendedName>
</protein>
<reference evidence="1 2" key="1">
    <citation type="submission" date="2019-01" db="EMBL/GenBank/DDBJ databases">
        <title>Zoogloea oleivorans genome sequencing and assembly.</title>
        <authorList>
            <person name="Tancsics A."/>
            <person name="Farkas M."/>
            <person name="Kriszt B."/>
            <person name="Maroti G."/>
            <person name="Horvath B."/>
        </authorList>
    </citation>
    <scope>NUCLEOTIDE SEQUENCE [LARGE SCALE GENOMIC DNA]</scope>
    <source>
        <strain evidence="1 2">Buc</strain>
    </source>
</reference>
<evidence type="ECO:0008006" key="3">
    <source>
        <dbReference type="Google" id="ProtNLM"/>
    </source>
</evidence>
<dbReference type="SUPFAM" id="SSF69279">
    <property type="entry name" value="Phage tail proteins"/>
    <property type="match status" value="1"/>
</dbReference>
<keyword evidence="2" id="KW-1185">Reference proteome</keyword>
<dbReference type="RefSeq" id="WP_148581828.1">
    <property type="nucleotide sequence ID" value="NZ_SDKK01000076.1"/>
</dbReference>
<comment type="caution">
    <text evidence="1">The sequence shown here is derived from an EMBL/GenBank/DDBJ whole genome shotgun (WGS) entry which is preliminary data.</text>
</comment>
<dbReference type="Proteomes" id="UP000389128">
    <property type="component" value="Unassembled WGS sequence"/>
</dbReference>
<dbReference type="OrthoDB" id="4070623at2"/>
<proteinExistence type="predicted"/>
<dbReference type="AlphaFoldDB" id="A0A6C2C5M9"/>
<name>A0A6C2C5M9_9RHOO</name>
<dbReference type="Gene3D" id="3.55.50.10">
    <property type="entry name" value="Baseplate protein-like domains"/>
    <property type="match status" value="1"/>
</dbReference>
<evidence type="ECO:0000313" key="1">
    <source>
        <dbReference type="EMBL" id="TYC48836.1"/>
    </source>
</evidence>
<sequence length="362" mass="38952">MTETALSQTPVYTARPTLRLAGQEDVRVSELLIGMRMEESEGGMSALDLRFSNVASVTGGSAEIGFPADAKLRLGAAIEVYCGDELEPREIFRGKITALEADFRTGAPPELTVLAEDSLQQARLARRSKVYTDQSPADIVRAVAGELGLTPVITGLASPVATWAQYNESDLAFLRRLLTRFDADLQVVGSELQVSPRGEVRRGALDLEMFSQLARARVTADLSAQVSAVSVRGWNARDGVAVKADVSTGTHLGPGSGKEGAAVLRDAFGERSEHIGHFAVASDDEARALAEAAYDQRARRFVRVDGTAVGNARLRVGCHVSLSQLGAPYDNTYYVVRTCHVYDVHLGYRTDFAAECAFFGVP</sequence>
<gene>
    <name evidence="1" type="ORF">ETQ85_25700</name>
</gene>
<dbReference type="EMBL" id="SDKK01000076">
    <property type="protein sequence ID" value="TYC48836.1"/>
    <property type="molecule type" value="Genomic_DNA"/>
</dbReference>
<dbReference type="Pfam" id="PF05954">
    <property type="entry name" value="Phage_GPD"/>
    <property type="match status" value="1"/>
</dbReference>